<keyword evidence="4" id="KW-1185">Reference proteome</keyword>
<comment type="similarity">
    <text evidence="1">Belongs to the arrestin family.</text>
</comment>
<accession>A0A9R0EGY0</accession>
<proteinExistence type="inferred from homology"/>
<dbReference type="RefSeq" id="XP_035433572.2">
    <property type="nucleotide sequence ID" value="XM_035577679.2"/>
</dbReference>
<dbReference type="InterPro" id="IPR050357">
    <property type="entry name" value="Arrestin_domain-protein"/>
</dbReference>
<dbReference type="PANTHER" id="PTHR11188">
    <property type="entry name" value="ARRESTIN DOMAIN CONTAINING PROTEIN"/>
    <property type="match status" value="1"/>
</dbReference>
<dbReference type="Pfam" id="PF02752">
    <property type="entry name" value="Arrestin_C"/>
    <property type="match status" value="1"/>
</dbReference>
<dbReference type="InterPro" id="IPR014752">
    <property type="entry name" value="Arrestin-like_C"/>
</dbReference>
<organism evidence="4 5">
    <name type="scientific">Spodoptera frugiperda</name>
    <name type="common">Fall armyworm</name>
    <dbReference type="NCBI Taxonomy" id="7108"/>
    <lineage>
        <taxon>Eukaryota</taxon>
        <taxon>Metazoa</taxon>
        <taxon>Ecdysozoa</taxon>
        <taxon>Arthropoda</taxon>
        <taxon>Hexapoda</taxon>
        <taxon>Insecta</taxon>
        <taxon>Pterygota</taxon>
        <taxon>Neoptera</taxon>
        <taxon>Endopterygota</taxon>
        <taxon>Lepidoptera</taxon>
        <taxon>Glossata</taxon>
        <taxon>Ditrysia</taxon>
        <taxon>Noctuoidea</taxon>
        <taxon>Noctuidae</taxon>
        <taxon>Amphipyrinae</taxon>
        <taxon>Spodoptera</taxon>
    </lineage>
</organism>
<evidence type="ECO:0000256" key="2">
    <source>
        <dbReference type="ARBA" id="ARBA00022606"/>
    </source>
</evidence>
<dbReference type="InterPro" id="IPR014756">
    <property type="entry name" value="Ig_E-set"/>
</dbReference>
<dbReference type="GO" id="GO:0015031">
    <property type="term" value="P:protein transport"/>
    <property type="evidence" value="ECO:0007669"/>
    <property type="project" value="TreeGrafter"/>
</dbReference>
<dbReference type="GeneID" id="118264996"/>
<dbReference type="Gene3D" id="2.60.40.640">
    <property type="match status" value="2"/>
</dbReference>
<dbReference type="Pfam" id="PF00339">
    <property type="entry name" value="Arrestin_N"/>
    <property type="match status" value="1"/>
</dbReference>
<dbReference type="GO" id="GO:0005737">
    <property type="term" value="C:cytoplasm"/>
    <property type="evidence" value="ECO:0007669"/>
    <property type="project" value="TreeGrafter"/>
</dbReference>
<evidence type="ECO:0000256" key="1">
    <source>
        <dbReference type="ARBA" id="ARBA00005298"/>
    </source>
</evidence>
<dbReference type="SUPFAM" id="SSF81296">
    <property type="entry name" value="E set domains"/>
    <property type="match status" value="2"/>
</dbReference>
<dbReference type="PANTHER" id="PTHR11188:SF17">
    <property type="entry name" value="FI21816P1"/>
    <property type="match status" value="1"/>
</dbReference>
<dbReference type="InterPro" id="IPR011021">
    <property type="entry name" value="Arrestin-like_N"/>
</dbReference>
<dbReference type="InterPro" id="IPR011022">
    <property type="entry name" value="Arrestin_C-like"/>
</dbReference>
<dbReference type="AlphaFoldDB" id="A0A9R0EGY0"/>
<feature type="domain" description="Arrestin C-terminal-like" evidence="3">
    <location>
        <begin position="185"/>
        <end position="316"/>
    </location>
</feature>
<dbReference type="SMART" id="SM01017">
    <property type="entry name" value="Arrestin_C"/>
    <property type="match status" value="1"/>
</dbReference>
<name>A0A9R0EGY0_SPOFR</name>
<protein>
    <submittedName>
        <fullName evidence="5">Arrestin domain-containing protein 17-like</fullName>
    </submittedName>
</protein>
<evidence type="ECO:0000313" key="4">
    <source>
        <dbReference type="Proteomes" id="UP000829999"/>
    </source>
</evidence>
<gene>
    <name evidence="5" type="primary">LOC118264996</name>
</gene>
<sequence>MNIIKRKTIVKLTMGVSCQIQLNKPPEDTFCSGEVISGIIKYSLDEPMEIERIIVSLKGMGDLTLIKRHNKKHSTYTAEEVYVDANEIVQEKNSIKPAGNYEIPFRFKLPEKIPPSLKYEKIHGPYCVFCNIKYYIRIKFDNTGYNQSKYFRKKIAVISTITPKLSMEPVIYEEKKKLPRLFRSKISTVAIKANILNSVIPNDGKIEIESEIKNDSYVKVKGVEVKLMEVYTVKPKGYGDIKFYDDVMNCESRTSSIKSGATKVIPLDLIVPTDILSLQNSKIVSRDYVVSITAQLPIPFRNVVLEIPVQIGDHTLVKPSEMTGTSPAYFEAMGEKESRVDDGSE</sequence>
<dbReference type="Proteomes" id="UP000829999">
    <property type="component" value="Chromosome 28"/>
</dbReference>
<dbReference type="OrthoDB" id="2333384at2759"/>
<reference evidence="5" key="1">
    <citation type="submission" date="2025-08" db="UniProtKB">
        <authorList>
            <consortium name="RefSeq"/>
        </authorList>
    </citation>
    <scope>IDENTIFICATION</scope>
    <source>
        <tissue evidence="5">Whole larval tissue</tissue>
    </source>
</reference>
<evidence type="ECO:0000259" key="3">
    <source>
        <dbReference type="SMART" id="SM01017"/>
    </source>
</evidence>
<keyword evidence="2" id="KW-0716">Sensory transduction</keyword>
<evidence type="ECO:0000313" key="5">
    <source>
        <dbReference type="RefSeq" id="XP_035433572.2"/>
    </source>
</evidence>